<accession>A0A327QVW7</accession>
<dbReference type="PROSITE" id="PS51257">
    <property type="entry name" value="PROKAR_LIPOPROTEIN"/>
    <property type="match status" value="1"/>
</dbReference>
<proteinExistence type="predicted"/>
<name>A0A327QVW7_9BACT</name>
<dbReference type="EMBL" id="QLLL01000002">
    <property type="protein sequence ID" value="RAJ08739.1"/>
    <property type="molecule type" value="Genomic_DNA"/>
</dbReference>
<evidence type="ECO:0000313" key="3">
    <source>
        <dbReference type="Proteomes" id="UP000249547"/>
    </source>
</evidence>
<dbReference type="OrthoDB" id="615056at2"/>
<gene>
    <name evidence="2" type="ORF">LX64_01393</name>
</gene>
<comment type="caution">
    <text evidence="2">The sequence shown here is derived from an EMBL/GenBank/DDBJ whole genome shotgun (WGS) entry which is preliminary data.</text>
</comment>
<dbReference type="RefSeq" id="WP_111596852.1">
    <property type="nucleotide sequence ID" value="NZ_QLLL01000002.1"/>
</dbReference>
<dbReference type="Pfam" id="PF14344">
    <property type="entry name" value="DUF4397"/>
    <property type="match status" value="1"/>
</dbReference>
<protein>
    <submittedName>
        <fullName evidence="2">Uncharacterized protein DUF4397</fullName>
    </submittedName>
</protein>
<organism evidence="2 3">
    <name type="scientific">Chitinophaga skermanii</name>
    <dbReference type="NCBI Taxonomy" id="331697"/>
    <lineage>
        <taxon>Bacteria</taxon>
        <taxon>Pseudomonadati</taxon>
        <taxon>Bacteroidota</taxon>
        <taxon>Chitinophagia</taxon>
        <taxon>Chitinophagales</taxon>
        <taxon>Chitinophagaceae</taxon>
        <taxon>Chitinophaga</taxon>
    </lineage>
</organism>
<keyword evidence="3" id="KW-1185">Reference proteome</keyword>
<dbReference type="AlphaFoldDB" id="A0A327QVW7"/>
<dbReference type="Proteomes" id="UP000249547">
    <property type="component" value="Unassembled WGS sequence"/>
</dbReference>
<sequence length="569" mass="62232">MKYSYFITGAMFLSCCFIACKKEKYDFFYDNRQVDDMRSNSTTRIVNLGGVNQLILNNDTLTSYFIGTPIPGVVIKPPGTKYFPNGGSLGATFFIPKSFMNQGKANVKLENVGYQAVNDPLTFVAQEKYNTPIDYYILRGDAYQTGALPRVIEVPRDVTAPTKPGYFKIRLVNMALQYPRPGDAEPLVKPLSLALADGTLLSEKTSNIAPGQYSQYIEVPYGTYQFKVLTPAGTEVSALNPPSGEFADVIDPATSTITKGAQGIPHTVSTHLTFAPLKTFQPGGIYTIAVSLDNFTTPYYVGNPGETSSMWQNGFKIIADASEPENTTYSHIQAVNAATGLDKVTVKVNNTTVGNLEYSQVSEYSQFVYGQTKIDVQDAAGKSLTTKTLPLPANMNYTVWVYKTATGDVTFSLVQNTMDGGVYVGGGNGQDGSYTRRQYSYPFQKRWLNFCNDIPYASFTYDNGQPASTNNASKYLTPGFVTTDHPYSNSSVGEDPYQVLVYNSKPGVFPGTWLSQIAPLKSTDFIARKAAYTRGLPNQEPGIYTVALIGKLQGAGKESAKMIIVKHSK</sequence>
<dbReference type="InterPro" id="IPR025510">
    <property type="entry name" value="DUF4397"/>
</dbReference>
<reference evidence="2 3" key="1">
    <citation type="submission" date="2018-06" db="EMBL/GenBank/DDBJ databases">
        <title>Genomic Encyclopedia of Archaeal and Bacterial Type Strains, Phase II (KMG-II): from individual species to whole genera.</title>
        <authorList>
            <person name="Goeker M."/>
        </authorList>
    </citation>
    <scope>NUCLEOTIDE SEQUENCE [LARGE SCALE GENOMIC DNA]</scope>
    <source>
        <strain evidence="2 3">DSM 23857</strain>
    </source>
</reference>
<feature type="domain" description="DUF4397" evidence="1">
    <location>
        <begin position="330"/>
        <end position="417"/>
    </location>
</feature>
<evidence type="ECO:0000259" key="1">
    <source>
        <dbReference type="Pfam" id="PF14344"/>
    </source>
</evidence>
<evidence type="ECO:0000313" key="2">
    <source>
        <dbReference type="EMBL" id="RAJ08739.1"/>
    </source>
</evidence>